<evidence type="ECO:0008006" key="4">
    <source>
        <dbReference type="Google" id="ProtNLM"/>
    </source>
</evidence>
<evidence type="ECO:0000256" key="1">
    <source>
        <dbReference type="SAM" id="SignalP"/>
    </source>
</evidence>
<dbReference type="VEuPathDB" id="FungiDB:BO78DRAFT_38669"/>
<accession>A0A319ER77</accession>
<name>A0A319ER77_ASPSB</name>
<dbReference type="AlphaFoldDB" id="A0A319ER77"/>
<evidence type="ECO:0000313" key="3">
    <source>
        <dbReference type="Proteomes" id="UP000248423"/>
    </source>
</evidence>
<evidence type="ECO:0000313" key="2">
    <source>
        <dbReference type="EMBL" id="PYI09428.1"/>
    </source>
</evidence>
<organism evidence="2 3">
    <name type="scientific">Aspergillus sclerotiicarbonarius (strain CBS 121057 / IBT 28362)</name>
    <dbReference type="NCBI Taxonomy" id="1448318"/>
    <lineage>
        <taxon>Eukaryota</taxon>
        <taxon>Fungi</taxon>
        <taxon>Dikarya</taxon>
        <taxon>Ascomycota</taxon>
        <taxon>Pezizomycotina</taxon>
        <taxon>Eurotiomycetes</taxon>
        <taxon>Eurotiomycetidae</taxon>
        <taxon>Eurotiales</taxon>
        <taxon>Aspergillaceae</taxon>
        <taxon>Aspergillus</taxon>
        <taxon>Aspergillus subgen. Circumdati</taxon>
    </lineage>
</organism>
<feature type="chain" id="PRO_5016312707" description="Secreted protein" evidence="1">
    <location>
        <begin position="27"/>
        <end position="112"/>
    </location>
</feature>
<dbReference type="EMBL" id="KZ826327">
    <property type="protein sequence ID" value="PYI09428.1"/>
    <property type="molecule type" value="Genomic_DNA"/>
</dbReference>
<gene>
    <name evidence="2" type="ORF">BO78DRAFT_38669</name>
</gene>
<keyword evidence="1" id="KW-0732">Signal</keyword>
<dbReference type="Proteomes" id="UP000248423">
    <property type="component" value="Unassembled WGS sequence"/>
</dbReference>
<proteinExistence type="predicted"/>
<protein>
    <recommendedName>
        <fullName evidence="4">Secreted protein</fullName>
    </recommendedName>
</protein>
<reference evidence="2 3" key="1">
    <citation type="submission" date="2018-02" db="EMBL/GenBank/DDBJ databases">
        <title>The genomes of Aspergillus section Nigri reveals drivers in fungal speciation.</title>
        <authorList>
            <consortium name="DOE Joint Genome Institute"/>
            <person name="Vesth T.C."/>
            <person name="Nybo J."/>
            <person name="Theobald S."/>
            <person name="Brandl J."/>
            <person name="Frisvad J.C."/>
            <person name="Nielsen K.F."/>
            <person name="Lyhne E.K."/>
            <person name="Kogle M.E."/>
            <person name="Kuo A."/>
            <person name="Riley R."/>
            <person name="Clum A."/>
            <person name="Nolan M."/>
            <person name="Lipzen A."/>
            <person name="Salamov A."/>
            <person name="Henrissat B."/>
            <person name="Wiebenga A."/>
            <person name="De vries R.P."/>
            <person name="Grigoriev I.V."/>
            <person name="Mortensen U.H."/>
            <person name="Andersen M.R."/>
            <person name="Baker S.E."/>
        </authorList>
    </citation>
    <scope>NUCLEOTIDE SEQUENCE [LARGE SCALE GENOMIC DNA]</scope>
    <source>
        <strain evidence="2 3">CBS 121057</strain>
    </source>
</reference>
<sequence>MTRSTHETRTPCSLSLLGLALGLCQRFQHPGTHDGVLHPQHTSPMVETDPTACSAATHGGYNLFRHPGLKSWDTGPREAGMGFQRRAFLLLSYSARRILALGRKPTRLVRRC</sequence>
<feature type="signal peptide" evidence="1">
    <location>
        <begin position="1"/>
        <end position="26"/>
    </location>
</feature>
<keyword evidence="3" id="KW-1185">Reference proteome</keyword>